<sequence length="134" mass="14240">MIQNIFNSSLLQCVERNRDHALPPPAQDGLARRRTPPPSDKMLPPPPSAGSRLCPARHLLPAQAAATVARHRKPPPPGAGRHPHLDLCESTSSPKQTPLTSTASPASGPRLHCAARAPLTKQTQAPSPPYTSLP</sequence>
<proteinExistence type="predicted"/>
<reference evidence="2" key="2">
    <citation type="submission" date="2013-04" db="UniProtKB">
        <authorList>
            <consortium name="EnsemblPlants"/>
        </authorList>
    </citation>
    <scope>IDENTIFICATION</scope>
</reference>
<accession>J3L3I8</accession>
<organism evidence="2">
    <name type="scientific">Oryza brachyantha</name>
    <name type="common">malo sina</name>
    <dbReference type="NCBI Taxonomy" id="4533"/>
    <lineage>
        <taxon>Eukaryota</taxon>
        <taxon>Viridiplantae</taxon>
        <taxon>Streptophyta</taxon>
        <taxon>Embryophyta</taxon>
        <taxon>Tracheophyta</taxon>
        <taxon>Spermatophyta</taxon>
        <taxon>Magnoliopsida</taxon>
        <taxon>Liliopsida</taxon>
        <taxon>Poales</taxon>
        <taxon>Poaceae</taxon>
        <taxon>BOP clade</taxon>
        <taxon>Oryzoideae</taxon>
        <taxon>Oryzeae</taxon>
        <taxon>Oryzinae</taxon>
        <taxon>Oryza</taxon>
    </lineage>
</organism>
<dbReference type="AlphaFoldDB" id="J3L3I8"/>
<dbReference type="HOGENOM" id="CLU_1899409_0_0_1"/>
<dbReference type="Gramene" id="OB01G37940.1">
    <property type="protein sequence ID" value="OB01G37940.1"/>
    <property type="gene ID" value="OB01G37940"/>
</dbReference>
<feature type="compositionally biased region" description="Polar residues" evidence="1">
    <location>
        <begin position="89"/>
        <end position="105"/>
    </location>
</feature>
<evidence type="ECO:0000313" key="2">
    <source>
        <dbReference type="EnsemblPlants" id="OB01G37940.1"/>
    </source>
</evidence>
<reference evidence="2" key="1">
    <citation type="journal article" date="2013" name="Nat. Commun.">
        <title>Whole-genome sequencing of Oryza brachyantha reveals mechanisms underlying Oryza genome evolution.</title>
        <authorList>
            <person name="Chen J."/>
            <person name="Huang Q."/>
            <person name="Gao D."/>
            <person name="Wang J."/>
            <person name="Lang Y."/>
            <person name="Liu T."/>
            <person name="Li B."/>
            <person name="Bai Z."/>
            <person name="Luis Goicoechea J."/>
            <person name="Liang C."/>
            <person name="Chen C."/>
            <person name="Zhang W."/>
            <person name="Sun S."/>
            <person name="Liao Y."/>
            <person name="Zhang X."/>
            <person name="Yang L."/>
            <person name="Song C."/>
            <person name="Wang M."/>
            <person name="Shi J."/>
            <person name="Liu G."/>
            <person name="Liu J."/>
            <person name="Zhou H."/>
            <person name="Zhou W."/>
            <person name="Yu Q."/>
            <person name="An N."/>
            <person name="Chen Y."/>
            <person name="Cai Q."/>
            <person name="Wang B."/>
            <person name="Liu B."/>
            <person name="Min J."/>
            <person name="Huang Y."/>
            <person name="Wu H."/>
            <person name="Li Z."/>
            <person name="Zhang Y."/>
            <person name="Yin Y."/>
            <person name="Song W."/>
            <person name="Jiang J."/>
            <person name="Jackson S.A."/>
            <person name="Wing R.A."/>
            <person name="Wang J."/>
            <person name="Chen M."/>
        </authorList>
    </citation>
    <scope>NUCLEOTIDE SEQUENCE [LARGE SCALE GENOMIC DNA]</scope>
    <source>
        <strain evidence="2">cv. IRGC 101232</strain>
    </source>
</reference>
<feature type="region of interest" description="Disordered" evidence="1">
    <location>
        <begin position="17"/>
        <end position="134"/>
    </location>
</feature>
<keyword evidence="3" id="KW-1185">Reference proteome</keyword>
<evidence type="ECO:0000256" key="1">
    <source>
        <dbReference type="SAM" id="MobiDB-lite"/>
    </source>
</evidence>
<protein>
    <submittedName>
        <fullName evidence="2">Uncharacterized protein</fullName>
    </submittedName>
</protein>
<dbReference type="EnsemblPlants" id="OB01G37940.1">
    <property type="protein sequence ID" value="OB01G37940.1"/>
    <property type="gene ID" value="OB01G37940"/>
</dbReference>
<name>J3L3I8_ORYBR</name>
<feature type="compositionally biased region" description="Pro residues" evidence="1">
    <location>
        <begin position="36"/>
        <end position="48"/>
    </location>
</feature>
<evidence type="ECO:0000313" key="3">
    <source>
        <dbReference type="Proteomes" id="UP000006038"/>
    </source>
</evidence>
<dbReference type="Proteomes" id="UP000006038">
    <property type="component" value="Chromosome 1"/>
</dbReference>